<dbReference type="Gene3D" id="3.10.20.30">
    <property type="match status" value="1"/>
</dbReference>
<reference evidence="3 4" key="1">
    <citation type="submission" date="2023-07" db="EMBL/GenBank/DDBJ databases">
        <title>Genomic Encyclopedia of Type Strains, Phase IV (KMG-IV): sequencing the most valuable type-strain genomes for metagenomic binning, comparative biology and taxonomic classification.</title>
        <authorList>
            <person name="Goeker M."/>
        </authorList>
    </citation>
    <scope>NUCLEOTIDE SEQUENCE [LARGE SCALE GENOMIC DNA]</scope>
    <source>
        <strain evidence="3 4">DSM 19619</strain>
    </source>
</reference>
<dbReference type="EC" id="4.6.1.1" evidence="3"/>
<proteinExistence type="predicted"/>
<feature type="transmembrane region" description="Helical" evidence="1">
    <location>
        <begin position="87"/>
        <end position="114"/>
    </location>
</feature>
<keyword evidence="4" id="KW-1185">Reference proteome</keyword>
<protein>
    <submittedName>
        <fullName evidence="3">Adenylate cyclase</fullName>
        <ecNumber evidence="3">4.6.1.1</ecNumber>
    </submittedName>
</protein>
<name>A0ABU0J493_9HYPH</name>
<keyword evidence="1" id="KW-0812">Transmembrane</keyword>
<dbReference type="GO" id="GO:0004016">
    <property type="term" value="F:adenylate cyclase activity"/>
    <property type="evidence" value="ECO:0007669"/>
    <property type="project" value="UniProtKB-EC"/>
</dbReference>
<dbReference type="CDD" id="cd00207">
    <property type="entry name" value="fer2"/>
    <property type="match status" value="1"/>
</dbReference>
<comment type="caution">
    <text evidence="3">The sequence shown here is derived from an EMBL/GenBank/DDBJ whole genome shotgun (WGS) entry which is preliminary data.</text>
</comment>
<evidence type="ECO:0000259" key="2">
    <source>
        <dbReference type="Pfam" id="PF00111"/>
    </source>
</evidence>
<feature type="transmembrane region" description="Helical" evidence="1">
    <location>
        <begin position="169"/>
        <end position="188"/>
    </location>
</feature>
<evidence type="ECO:0000256" key="1">
    <source>
        <dbReference type="SAM" id="Phobius"/>
    </source>
</evidence>
<feature type="transmembrane region" description="Helical" evidence="1">
    <location>
        <begin position="228"/>
        <end position="247"/>
    </location>
</feature>
<dbReference type="InterPro" id="IPR012675">
    <property type="entry name" value="Beta-grasp_dom_sf"/>
</dbReference>
<keyword evidence="3" id="KW-0456">Lyase</keyword>
<accession>A0ABU0J493</accession>
<dbReference type="SUPFAM" id="SSF54292">
    <property type="entry name" value="2Fe-2S ferredoxin-like"/>
    <property type="match status" value="1"/>
</dbReference>
<feature type="transmembrane region" description="Helical" evidence="1">
    <location>
        <begin position="57"/>
        <end position="75"/>
    </location>
</feature>
<sequence length="373" mass="40102">MRNSVLLSKLRLVSGLVLMTFVAGHLVNAALGLVSLQTMEDWRVVLMRPWLTLPGQVLLYGALVVHAGLGILSILRRPRLTLTRKDFAQIAFGLLIPALLAAHLLATRVAGLLADFQPGYSWILTVYWKWAPNYGLQQVFLVAVVWAHGCIGMLSWLNLRPWWPRIAAFAYPPVFALPILALLGFVHAGDEVLARLSNDAAFKAMVHEAAQKGAPVAPTLLAWQHGLLVAYALVVAVTLAPGAWRVLRSRFAAATAASIRYVDGPIVTAAVGSTLLDASRRHHVPHSAVCSGHARCGTCRVRITAPPGVLSPPSADEMHLLRHLHAGDAVRLACRATILRPVSFTLERLVPVEIADAAARGEALPSGGTEAVS</sequence>
<dbReference type="Pfam" id="PF00111">
    <property type="entry name" value="Fer2"/>
    <property type="match status" value="1"/>
</dbReference>
<dbReference type="InterPro" id="IPR036010">
    <property type="entry name" value="2Fe-2S_ferredoxin-like_sf"/>
</dbReference>
<feature type="transmembrane region" description="Helical" evidence="1">
    <location>
        <begin position="134"/>
        <end position="157"/>
    </location>
</feature>
<dbReference type="EMBL" id="JAUSVX010000003">
    <property type="protein sequence ID" value="MDQ0469083.1"/>
    <property type="molecule type" value="Genomic_DNA"/>
</dbReference>
<evidence type="ECO:0000313" key="4">
    <source>
        <dbReference type="Proteomes" id="UP001242480"/>
    </source>
</evidence>
<dbReference type="InterPro" id="IPR034804">
    <property type="entry name" value="SQR/QFR_C/D"/>
</dbReference>
<dbReference type="RefSeq" id="WP_307271273.1">
    <property type="nucleotide sequence ID" value="NZ_JAUSVX010000003.1"/>
</dbReference>
<feature type="transmembrane region" description="Helical" evidence="1">
    <location>
        <begin position="12"/>
        <end position="37"/>
    </location>
</feature>
<keyword evidence="1" id="KW-0472">Membrane</keyword>
<organism evidence="3 4">
    <name type="scientific">Labrys wisconsinensis</name>
    <dbReference type="NCBI Taxonomy" id="425677"/>
    <lineage>
        <taxon>Bacteria</taxon>
        <taxon>Pseudomonadati</taxon>
        <taxon>Pseudomonadota</taxon>
        <taxon>Alphaproteobacteria</taxon>
        <taxon>Hyphomicrobiales</taxon>
        <taxon>Xanthobacteraceae</taxon>
        <taxon>Labrys</taxon>
    </lineage>
</organism>
<gene>
    <name evidence="3" type="ORF">QO011_002094</name>
</gene>
<dbReference type="SUPFAM" id="SSF81343">
    <property type="entry name" value="Fumarate reductase respiratory complex transmembrane subunits"/>
    <property type="match status" value="1"/>
</dbReference>
<feature type="domain" description="2Fe-2S ferredoxin-type" evidence="2">
    <location>
        <begin position="267"/>
        <end position="337"/>
    </location>
</feature>
<evidence type="ECO:0000313" key="3">
    <source>
        <dbReference type="EMBL" id="MDQ0469083.1"/>
    </source>
</evidence>
<dbReference type="InterPro" id="IPR001041">
    <property type="entry name" value="2Fe-2S_ferredoxin-type"/>
</dbReference>
<dbReference type="Proteomes" id="UP001242480">
    <property type="component" value="Unassembled WGS sequence"/>
</dbReference>
<keyword evidence="1" id="KW-1133">Transmembrane helix</keyword>